<dbReference type="EMBL" id="VZQQ01000025">
    <property type="protein sequence ID" value="MBC8749909.1"/>
    <property type="molecule type" value="Genomic_DNA"/>
</dbReference>
<evidence type="ECO:0000256" key="1">
    <source>
        <dbReference type="SAM" id="MobiDB-lite"/>
    </source>
</evidence>
<name>A0ABR7PUF5_9BURK</name>
<dbReference type="Proteomes" id="UP000736373">
    <property type="component" value="Unassembled WGS sequence"/>
</dbReference>
<accession>A0ABR7PUF5</accession>
<proteinExistence type="predicted"/>
<dbReference type="Pfam" id="PF03737">
    <property type="entry name" value="RraA-like"/>
    <property type="match status" value="1"/>
</dbReference>
<comment type="caution">
    <text evidence="2">The sequence shown here is derived from an EMBL/GenBank/DDBJ whole genome shotgun (WGS) entry which is preliminary data.</text>
</comment>
<feature type="compositionally biased region" description="Basic and acidic residues" evidence="1">
    <location>
        <begin position="228"/>
        <end position="238"/>
    </location>
</feature>
<evidence type="ECO:0000313" key="3">
    <source>
        <dbReference type="Proteomes" id="UP000736373"/>
    </source>
</evidence>
<dbReference type="RefSeq" id="WP_187636885.1">
    <property type="nucleotide sequence ID" value="NZ_VZQQ01000025.1"/>
</dbReference>
<organism evidence="2 3">
    <name type="scientific">Paraburkholderia podalyriae</name>
    <dbReference type="NCBI Taxonomy" id="1938811"/>
    <lineage>
        <taxon>Bacteria</taxon>
        <taxon>Pseudomonadati</taxon>
        <taxon>Pseudomonadota</taxon>
        <taxon>Betaproteobacteria</taxon>
        <taxon>Burkholderiales</taxon>
        <taxon>Burkholderiaceae</taxon>
        <taxon>Paraburkholderia</taxon>
    </lineage>
</organism>
<reference evidence="2 3" key="1">
    <citation type="submission" date="2019-09" db="EMBL/GenBank/DDBJ databases">
        <title>Paraburkholderia podalyriae sp. nov., A South African Podalyria-associated rhizobium.</title>
        <authorList>
            <person name="Mavima L."/>
            <person name="Beukes C.W."/>
            <person name="Palmer M."/>
            <person name="De Meyer S.E."/>
            <person name="James E.K."/>
            <person name="Maluk M."/>
            <person name="Avontuur J.R."/>
            <person name="Chan W.Y."/>
            <person name="Venter S.N."/>
            <person name="Steenkamp E.T."/>
        </authorList>
    </citation>
    <scope>NUCLEOTIDE SEQUENCE [LARGE SCALE GENOMIC DNA]</scope>
    <source>
        <strain evidence="2 3">WC7.3b</strain>
    </source>
</reference>
<feature type="region of interest" description="Disordered" evidence="1">
    <location>
        <begin position="221"/>
        <end position="247"/>
    </location>
</feature>
<gene>
    <name evidence="2" type="ORF">F6X42_25995</name>
</gene>
<keyword evidence="3" id="KW-1185">Reference proteome</keyword>
<dbReference type="NCBIfam" id="NF006093">
    <property type="entry name" value="PRK08245.1"/>
    <property type="match status" value="1"/>
</dbReference>
<evidence type="ECO:0000313" key="2">
    <source>
        <dbReference type="EMBL" id="MBC8749909.1"/>
    </source>
</evidence>
<dbReference type="InterPro" id="IPR036704">
    <property type="entry name" value="RraA/RraA-like_sf"/>
</dbReference>
<dbReference type="PANTHER" id="PTHR33254">
    <property type="entry name" value="4-HYDROXY-4-METHYL-2-OXOGLUTARATE ALDOLASE 3-RELATED"/>
    <property type="match status" value="1"/>
</dbReference>
<dbReference type="PANTHER" id="PTHR33254:SF16">
    <property type="entry name" value="BLR3842 PROTEIN"/>
    <property type="match status" value="1"/>
</dbReference>
<dbReference type="InterPro" id="IPR005493">
    <property type="entry name" value="RraA/RraA-like"/>
</dbReference>
<dbReference type="CDD" id="cd16841">
    <property type="entry name" value="RraA_family"/>
    <property type="match status" value="1"/>
</dbReference>
<dbReference type="SUPFAM" id="SSF89562">
    <property type="entry name" value="RraA-like"/>
    <property type="match status" value="1"/>
</dbReference>
<protein>
    <submittedName>
        <fullName evidence="2">Ribonuclease activity regulator RraA</fullName>
    </submittedName>
</protein>
<sequence length="247" mass="26129">MSATSPALCAATLDILRHVSTATLTTQLFKRGLRNTFMQGVAPLGPQRGANLVGPAFTLRNIPSREDIDVLELFADPEYAQRKCVETIPPGHVLVQDCRGERGSASFGSILSLRLQVRGVAGMVSDGPVRDSATIAALDMPVFCSGASAPPNLIRHHAVDINVPIGCGGVAVFPGDVIVGDGDGVVVIPLKMADDVAQAAAEQEQLEAFLTERIRAGAVLPGTYPPNDETKTAFDEWKKKSKTQGPF</sequence>
<dbReference type="Gene3D" id="3.50.30.40">
    <property type="entry name" value="Ribonuclease E inhibitor RraA/RraA-like"/>
    <property type="match status" value="1"/>
</dbReference>